<protein>
    <submittedName>
        <fullName evidence="4">Uncharacterized protein</fullName>
    </submittedName>
</protein>
<dbReference type="AlphaFoldDB" id="A0A8S1C7R7"/>
<keyword evidence="2" id="KW-0175">Coiled coil</keyword>
<name>A0A8S1C7R7_9INSE</name>
<dbReference type="InterPro" id="IPR051655">
    <property type="entry name" value="FAM161"/>
</dbReference>
<feature type="compositionally biased region" description="Basic residues" evidence="3">
    <location>
        <begin position="607"/>
        <end position="617"/>
    </location>
</feature>
<reference evidence="4 5" key="1">
    <citation type="submission" date="2020-04" db="EMBL/GenBank/DDBJ databases">
        <authorList>
            <person name="Alioto T."/>
            <person name="Alioto T."/>
            <person name="Gomez Garrido J."/>
        </authorList>
    </citation>
    <scope>NUCLEOTIDE SEQUENCE [LARGE SCALE GENOMIC DNA]</scope>
</reference>
<feature type="compositionally biased region" description="Low complexity" evidence="3">
    <location>
        <begin position="48"/>
        <end position="68"/>
    </location>
</feature>
<dbReference type="GO" id="GO:0005856">
    <property type="term" value="C:cytoskeleton"/>
    <property type="evidence" value="ECO:0007669"/>
    <property type="project" value="UniProtKB-ARBA"/>
</dbReference>
<evidence type="ECO:0000256" key="2">
    <source>
        <dbReference type="ARBA" id="ARBA00023054"/>
    </source>
</evidence>
<dbReference type="PANTHER" id="PTHR21501:SF1">
    <property type="entry name" value="PROTEIN FAM-161"/>
    <property type="match status" value="1"/>
</dbReference>
<organism evidence="4 5">
    <name type="scientific">Cloeon dipterum</name>
    <dbReference type="NCBI Taxonomy" id="197152"/>
    <lineage>
        <taxon>Eukaryota</taxon>
        <taxon>Metazoa</taxon>
        <taxon>Ecdysozoa</taxon>
        <taxon>Arthropoda</taxon>
        <taxon>Hexapoda</taxon>
        <taxon>Insecta</taxon>
        <taxon>Pterygota</taxon>
        <taxon>Palaeoptera</taxon>
        <taxon>Ephemeroptera</taxon>
        <taxon>Pisciforma</taxon>
        <taxon>Baetidae</taxon>
        <taxon>Cloeon</taxon>
    </lineage>
</organism>
<evidence type="ECO:0000256" key="3">
    <source>
        <dbReference type="SAM" id="MobiDB-lite"/>
    </source>
</evidence>
<comment type="caution">
    <text evidence="4">The sequence shown here is derived from an EMBL/GenBank/DDBJ whole genome shotgun (WGS) entry which is preliminary data.</text>
</comment>
<dbReference type="GO" id="GO:0005929">
    <property type="term" value="C:cilium"/>
    <property type="evidence" value="ECO:0007669"/>
    <property type="project" value="TreeGrafter"/>
</dbReference>
<keyword evidence="5" id="KW-1185">Reference proteome</keyword>
<feature type="region of interest" description="Disordered" evidence="3">
    <location>
        <begin position="19"/>
        <end position="76"/>
    </location>
</feature>
<feature type="compositionally biased region" description="Basic residues" evidence="3">
    <location>
        <begin position="205"/>
        <end position="218"/>
    </location>
</feature>
<feature type="region of interest" description="Disordered" evidence="3">
    <location>
        <begin position="193"/>
        <end position="228"/>
    </location>
</feature>
<comment type="similarity">
    <text evidence="1">Belongs to the FAM161 family.</text>
</comment>
<accession>A0A8S1C7R7</accession>
<feature type="region of interest" description="Disordered" evidence="3">
    <location>
        <begin position="598"/>
        <end position="652"/>
    </location>
</feature>
<evidence type="ECO:0000313" key="5">
    <source>
        <dbReference type="Proteomes" id="UP000494165"/>
    </source>
</evidence>
<evidence type="ECO:0000256" key="1">
    <source>
        <dbReference type="ARBA" id="ARBA00006663"/>
    </source>
</evidence>
<feature type="region of interest" description="Disordered" evidence="3">
    <location>
        <begin position="292"/>
        <end position="311"/>
    </location>
</feature>
<sequence length="652" mass="75648">MAASRASFYHSCLKVPVHPGTKMPSPGYERPSLMSDSLSPARGHSRSSKIMSRTSSASCPRSRASSARMTRPPSAAKSTDLLAGLAPVLKFYESIPDYNDLNHLDDKDFYARVRELRFLQRNYISSMRDPNSNKSVSANWKDGLQGSKCPINTSRAATPYSASSSSLRTGSPWAKIAWGQMANCKATDEVFSSTISSPLSSPQRTNKKRPPKGRRRAKNPSSKQSISRCAWQDSFELLSESEDEIIKQAAERARTKNVAWREPQFTLPKPFRMTRREEEEHLYQQLRRDLMLSPASPPTSRRTPSPVKGYEVPLTSRLPMYHAILLEQEKRRERQKRKSKARLLAKVKPFSFDLSPRRSVSPLRKNWKSLPELRELEHERPCRSVFKATPMPWQIYGIEAEIRRQEEEYLRQLRKQIRAEELLAQSCLPSSMQKYNRCRSLSPETRLSRASSAVEEHNPRKYRSPYASTSNSRTASRVSSARRASPIRNNLAAVLRIESCSRRRAEREAALRLEEARQLEEVKTRAKVMRRRPAWRRMANVSARRDLALRTELRREEERSRRDEHARRMGSMMNRVLEIPTLFERQQQEGLRYKLLEAKAKEEGQRRKQHELRKHRISFSPEDEKKDDEPEFEGKDEENRRDCEEIEEELEH</sequence>
<dbReference type="EMBL" id="CADEPI010000015">
    <property type="protein sequence ID" value="CAB3364221.1"/>
    <property type="molecule type" value="Genomic_DNA"/>
</dbReference>
<dbReference type="PANTHER" id="PTHR21501">
    <property type="entry name" value="PROTEIN FAM-161"/>
    <property type="match status" value="1"/>
</dbReference>
<feature type="region of interest" description="Disordered" evidence="3">
    <location>
        <begin position="439"/>
        <end position="483"/>
    </location>
</feature>
<dbReference type="Proteomes" id="UP000494165">
    <property type="component" value="Unassembled WGS sequence"/>
</dbReference>
<dbReference type="OrthoDB" id="2150121at2759"/>
<dbReference type="GO" id="GO:0044782">
    <property type="term" value="P:cilium organization"/>
    <property type="evidence" value="ECO:0007669"/>
    <property type="project" value="TreeGrafter"/>
</dbReference>
<evidence type="ECO:0000313" key="4">
    <source>
        <dbReference type="EMBL" id="CAB3364221.1"/>
    </source>
</evidence>
<dbReference type="Pfam" id="PF10595">
    <property type="entry name" value="FAM161A_B"/>
    <property type="match status" value="1"/>
</dbReference>
<dbReference type="InterPro" id="IPR019579">
    <property type="entry name" value="FAM161A/B"/>
</dbReference>
<feature type="compositionally biased region" description="Low complexity" evidence="3">
    <location>
        <begin position="467"/>
        <end position="483"/>
    </location>
</feature>
<feature type="compositionally biased region" description="Polar residues" evidence="3">
    <location>
        <begin position="442"/>
        <end position="451"/>
    </location>
</feature>
<gene>
    <name evidence="4" type="ORF">CLODIP_2_CD14482</name>
</gene>
<proteinExistence type="inferred from homology"/>